<accession>A0A1F7JM66</accession>
<evidence type="ECO:0000256" key="7">
    <source>
        <dbReference type="SAM" id="MobiDB-lite"/>
    </source>
</evidence>
<keyword evidence="4 6" id="KW-0717">Septation</keyword>
<dbReference type="STRING" id="1802074.A3J15_02555"/>
<sequence>MLVKPKAGQPARIKVVGIGGGGGNAISTMVAEEDIQGVEFIALNTDAQALLKTKADVKIQIGENLTKGLGSGGDPEIGLKAAEESREKIKEAIEGADMVFIACGEGGGTGTGASPVIAEIGKEINTLVVAVVTRPFNFEGSRRKMAADDGISKLKDKVDTLIIIPNQKVLEIIDNKVSVTQAFKRIDSILHQGVKGIAELITTPGLINVDFADVRSIMKDAGTALMGIGIGSGDKRTGVAIKQAISSPLLETSIEGAKGVLFNIVGGPDLSMLEVDEAASIISKIVDSDAEIIFGAVIDEKMMDQVKITVIATKFDENRLRLLRLRNRPTSLSHDTAEEEDIDDFFISKNEVVKEKNKTENVNKETEEAETSSDLDDTEFDVPTFLRRK</sequence>
<dbReference type="InterPro" id="IPR003008">
    <property type="entry name" value="Tubulin_FtsZ_GTPase"/>
</dbReference>
<feature type="compositionally biased region" description="Acidic residues" evidence="7">
    <location>
        <begin position="367"/>
        <end position="380"/>
    </location>
</feature>
<dbReference type="PRINTS" id="PR00423">
    <property type="entry name" value="CELLDVISFTSZ"/>
</dbReference>
<feature type="region of interest" description="Disordered" evidence="7">
    <location>
        <begin position="356"/>
        <end position="389"/>
    </location>
</feature>
<dbReference type="SUPFAM" id="SSF55307">
    <property type="entry name" value="Tubulin C-terminal domain-like"/>
    <property type="match status" value="1"/>
</dbReference>
<organism evidence="10 11">
    <name type="scientific">Candidatus Roizmanbacteria bacterium RIFCSPLOWO2_02_FULL_38_10</name>
    <dbReference type="NCBI Taxonomy" id="1802074"/>
    <lineage>
        <taxon>Bacteria</taxon>
        <taxon>Candidatus Roizmaniibacteriota</taxon>
    </lineage>
</organism>
<proteinExistence type="inferred from homology"/>
<dbReference type="InterPro" id="IPR000158">
    <property type="entry name" value="Cell_div_FtsZ"/>
</dbReference>
<comment type="similarity">
    <text evidence="1 4 6">Belongs to the FtsZ family.</text>
</comment>
<feature type="binding site" evidence="4">
    <location>
        <position position="139"/>
    </location>
    <ligand>
        <name>GTP</name>
        <dbReference type="ChEBI" id="CHEBI:37565"/>
    </ligand>
</feature>
<dbReference type="HAMAP" id="MF_00909">
    <property type="entry name" value="FtsZ"/>
    <property type="match status" value="1"/>
</dbReference>
<dbReference type="GO" id="GO:0000917">
    <property type="term" value="P:division septum assembly"/>
    <property type="evidence" value="ECO:0007669"/>
    <property type="project" value="UniProtKB-KW"/>
</dbReference>
<dbReference type="PROSITE" id="PS01135">
    <property type="entry name" value="FTSZ_2"/>
    <property type="match status" value="1"/>
</dbReference>
<comment type="caution">
    <text evidence="10">The sequence shown here is derived from an EMBL/GenBank/DDBJ whole genome shotgun (WGS) entry which is preliminary data.</text>
</comment>
<comment type="subunit">
    <text evidence="4">Homodimer. Polymerizes to form a dynamic ring structure in a strictly GTP-dependent manner. Interacts directly with several other division proteins.</text>
</comment>
<feature type="domain" description="Tubulin/FtsZ GTPase" evidence="8">
    <location>
        <begin position="12"/>
        <end position="205"/>
    </location>
</feature>
<dbReference type="Pfam" id="PF12327">
    <property type="entry name" value="FtsZ_C"/>
    <property type="match status" value="1"/>
</dbReference>
<dbReference type="CDD" id="cd02201">
    <property type="entry name" value="FtsZ_type1"/>
    <property type="match status" value="1"/>
</dbReference>
<evidence type="ECO:0000256" key="3">
    <source>
        <dbReference type="ARBA" id="ARBA00023134"/>
    </source>
</evidence>
<dbReference type="GO" id="GO:0032153">
    <property type="term" value="C:cell division site"/>
    <property type="evidence" value="ECO:0007669"/>
    <property type="project" value="UniProtKB-UniRule"/>
</dbReference>
<dbReference type="AlphaFoldDB" id="A0A1F7JM66"/>
<dbReference type="Proteomes" id="UP000176376">
    <property type="component" value="Unassembled WGS sequence"/>
</dbReference>
<feature type="binding site" evidence="4">
    <location>
        <position position="143"/>
    </location>
    <ligand>
        <name>GTP</name>
        <dbReference type="ChEBI" id="CHEBI:37565"/>
    </ligand>
</feature>
<comment type="subcellular location">
    <subcellularLocation>
        <location evidence="4">Cytoplasm</location>
    </subcellularLocation>
    <text evidence="4">Assembles at midcell at the inner surface of the cytoplasmic membrane.</text>
</comment>
<evidence type="ECO:0000256" key="6">
    <source>
        <dbReference type="RuleBase" id="RU000631"/>
    </source>
</evidence>
<dbReference type="Gene3D" id="3.40.50.1440">
    <property type="entry name" value="Tubulin/FtsZ, GTPase domain"/>
    <property type="match status" value="1"/>
</dbReference>
<evidence type="ECO:0000313" key="11">
    <source>
        <dbReference type="Proteomes" id="UP000176376"/>
    </source>
</evidence>
<evidence type="ECO:0000259" key="8">
    <source>
        <dbReference type="SMART" id="SM00864"/>
    </source>
</evidence>
<name>A0A1F7JM66_9BACT</name>
<dbReference type="InterPro" id="IPR037103">
    <property type="entry name" value="Tubulin/FtsZ-like_C"/>
</dbReference>
<dbReference type="GO" id="GO:0003924">
    <property type="term" value="F:GTPase activity"/>
    <property type="evidence" value="ECO:0007669"/>
    <property type="project" value="UniProtKB-UniRule"/>
</dbReference>
<dbReference type="Gene3D" id="3.30.1330.20">
    <property type="entry name" value="Tubulin/FtsZ, C-terminal domain"/>
    <property type="match status" value="1"/>
</dbReference>
<dbReference type="Pfam" id="PF00091">
    <property type="entry name" value="Tubulin"/>
    <property type="match status" value="1"/>
</dbReference>
<dbReference type="InterPro" id="IPR045061">
    <property type="entry name" value="FtsZ/CetZ"/>
</dbReference>
<dbReference type="SMART" id="SM00865">
    <property type="entry name" value="Tubulin_C"/>
    <property type="match status" value="1"/>
</dbReference>
<keyword evidence="4" id="KW-0963">Cytoplasm</keyword>
<dbReference type="GO" id="GO:0043093">
    <property type="term" value="P:FtsZ-dependent cytokinesis"/>
    <property type="evidence" value="ECO:0007669"/>
    <property type="project" value="UniProtKB-UniRule"/>
</dbReference>
<dbReference type="GO" id="GO:0005525">
    <property type="term" value="F:GTP binding"/>
    <property type="evidence" value="ECO:0007669"/>
    <property type="project" value="UniProtKB-UniRule"/>
</dbReference>
<reference evidence="10 11" key="1">
    <citation type="journal article" date="2016" name="Nat. Commun.">
        <title>Thousands of microbial genomes shed light on interconnected biogeochemical processes in an aquifer system.</title>
        <authorList>
            <person name="Anantharaman K."/>
            <person name="Brown C.T."/>
            <person name="Hug L.A."/>
            <person name="Sharon I."/>
            <person name="Castelle C.J."/>
            <person name="Probst A.J."/>
            <person name="Thomas B.C."/>
            <person name="Singh A."/>
            <person name="Wilkins M.J."/>
            <person name="Karaoz U."/>
            <person name="Brodie E.L."/>
            <person name="Williams K.H."/>
            <person name="Hubbard S.S."/>
            <person name="Banfield J.F."/>
        </authorList>
    </citation>
    <scope>NUCLEOTIDE SEQUENCE [LARGE SCALE GENOMIC DNA]</scope>
</reference>
<keyword evidence="2 4" id="KW-0547">Nucleotide-binding</keyword>
<feature type="domain" description="Tubulin/FtsZ 2-layer sandwich" evidence="9">
    <location>
        <begin position="207"/>
        <end position="324"/>
    </location>
</feature>
<feature type="binding site" evidence="4">
    <location>
        <begin position="20"/>
        <end position="24"/>
    </location>
    <ligand>
        <name>GTP</name>
        <dbReference type="ChEBI" id="CHEBI:37565"/>
    </ligand>
</feature>
<dbReference type="InterPro" id="IPR020805">
    <property type="entry name" value="Cell_div_FtsZ_CS"/>
</dbReference>
<dbReference type="SMART" id="SM00864">
    <property type="entry name" value="Tubulin"/>
    <property type="match status" value="1"/>
</dbReference>
<dbReference type="PANTHER" id="PTHR30314:SF3">
    <property type="entry name" value="MITOCHONDRIAL DIVISION PROTEIN FSZA"/>
    <property type="match status" value="1"/>
</dbReference>
<dbReference type="InterPro" id="IPR008280">
    <property type="entry name" value="Tub_FtsZ_C"/>
</dbReference>
<dbReference type="GO" id="GO:0005737">
    <property type="term" value="C:cytoplasm"/>
    <property type="evidence" value="ECO:0007669"/>
    <property type="project" value="UniProtKB-SubCell"/>
</dbReference>
<keyword evidence="4 6" id="KW-0131">Cell cycle</keyword>
<dbReference type="EMBL" id="MGAY01000026">
    <property type="protein sequence ID" value="OGK56713.1"/>
    <property type="molecule type" value="Genomic_DNA"/>
</dbReference>
<feature type="binding site" evidence="4">
    <location>
        <begin position="108"/>
        <end position="110"/>
    </location>
    <ligand>
        <name>GTP</name>
        <dbReference type="ChEBI" id="CHEBI:37565"/>
    </ligand>
</feature>
<evidence type="ECO:0000256" key="2">
    <source>
        <dbReference type="ARBA" id="ARBA00022741"/>
    </source>
</evidence>
<evidence type="ECO:0000313" key="10">
    <source>
        <dbReference type="EMBL" id="OGK56713.1"/>
    </source>
</evidence>
<dbReference type="SUPFAM" id="SSF52490">
    <property type="entry name" value="Tubulin nucleotide-binding domain-like"/>
    <property type="match status" value="1"/>
</dbReference>
<dbReference type="GO" id="GO:0051258">
    <property type="term" value="P:protein polymerization"/>
    <property type="evidence" value="ECO:0007669"/>
    <property type="project" value="UniProtKB-UniRule"/>
</dbReference>
<evidence type="ECO:0000256" key="5">
    <source>
        <dbReference type="NCBIfam" id="TIGR00065"/>
    </source>
</evidence>
<dbReference type="InterPro" id="IPR024757">
    <property type="entry name" value="FtsZ_C"/>
</dbReference>
<protein>
    <recommendedName>
        <fullName evidence="4 5">Cell division protein FtsZ</fullName>
    </recommendedName>
</protein>
<dbReference type="PROSITE" id="PS01134">
    <property type="entry name" value="FTSZ_1"/>
    <property type="match status" value="1"/>
</dbReference>
<comment type="function">
    <text evidence="4 6">Essential cell division protein that forms a contractile ring structure (Z ring) at the future cell division site. The regulation of the ring assembly controls the timing and the location of cell division. One of the functions of the FtsZ ring is to recruit other cell division proteins to the septum to produce a new cell wall between the dividing cells. Binds GTP and shows GTPase activity.</text>
</comment>
<evidence type="ECO:0000259" key="9">
    <source>
        <dbReference type="SMART" id="SM00865"/>
    </source>
</evidence>
<gene>
    <name evidence="4" type="primary">ftsZ</name>
    <name evidence="10" type="ORF">A3J15_02555</name>
</gene>
<dbReference type="InterPro" id="IPR036525">
    <property type="entry name" value="Tubulin/FtsZ_GTPase_sf"/>
</dbReference>
<evidence type="ECO:0000256" key="1">
    <source>
        <dbReference type="ARBA" id="ARBA00009690"/>
    </source>
</evidence>
<feature type="compositionally biased region" description="Basic and acidic residues" evidence="7">
    <location>
        <begin position="356"/>
        <end position="366"/>
    </location>
</feature>
<keyword evidence="3 4" id="KW-0342">GTP-binding</keyword>
<dbReference type="FunFam" id="3.40.50.1440:FF:000001">
    <property type="entry name" value="Cell division protein FtsZ"/>
    <property type="match status" value="1"/>
</dbReference>
<feature type="binding site" evidence="4">
    <location>
        <position position="187"/>
    </location>
    <ligand>
        <name>GTP</name>
        <dbReference type="ChEBI" id="CHEBI:37565"/>
    </ligand>
</feature>
<dbReference type="PANTHER" id="PTHR30314">
    <property type="entry name" value="CELL DIVISION PROTEIN FTSZ-RELATED"/>
    <property type="match status" value="1"/>
</dbReference>
<evidence type="ECO:0000256" key="4">
    <source>
        <dbReference type="HAMAP-Rule" id="MF_00909"/>
    </source>
</evidence>
<keyword evidence="4 6" id="KW-0132">Cell division</keyword>
<dbReference type="NCBIfam" id="TIGR00065">
    <property type="entry name" value="ftsZ"/>
    <property type="match status" value="1"/>
</dbReference>
<dbReference type="InterPro" id="IPR018316">
    <property type="entry name" value="Tubulin/FtsZ_2-layer-sand-dom"/>
</dbReference>